<name>A0A550CSJ4_9AGAR</name>
<dbReference type="EMBL" id="VDMD01000002">
    <property type="protein sequence ID" value="TRM67762.1"/>
    <property type="molecule type" value="Genomic_DNA"/>
</dbReference>
<dbReference type="Proteomes" id="UP000320762">
    <property type="component" value="Unassembled WGS sequence"/>
</dbReference>
<reference evidence="3 4" key="1">
    <citation type="journal article" date="2019" name="New Phytol.">
        <title>Comparative genomics reveals unique wood-decay strategies and fruiting body development in the Schizophyllaceae.</title>
        <authorList>
            <person name="Almasi E."/>
            <person name="Sahu N."/>
            <person name="Krizsan K."/>
            <person name="Balint B."/>
            <person name="Kovacs G.M."/>
            <person name="Kiss B."/>
            <person name="Cseklye J."/>
            <person name="Drula E."/>
            <person name="Henrissat B."/>
            <person name="Nagy I."/>
            <person name="Chovatia M."/>
            <person name="Adam C."/>
            <person name="LaButti K."/>
            <person name="Lipzen A."/>
            <person name="Riley R."/>
            <person name="Grigoriev I.V."/>
            <person name="Nagy L.G."/>
        </authorList>
    </citation>
    <scope>NUCLEOTIDE SEQUENCE [LARGE SCALE GENOMIC DNA]</scope>
    <source>
        <strain evidence="3 4">NL-1724</strain>
    </source>
</reference>
<protein>
    <submittedName>
        <fullName evidence="3">Uncharacterized protein</fullName>
    </submittedName>
</protein>
<dbReference type="OrthoDB" id="3246206at2759"/>
<keyword evidence="2" id="KW-0812">Transmembrane</keyword>
<gene>
    <name evidence="3" type="ORF">BD626DRAFT_534075</name>
</gene>
<proteinExistence type="predicted"/>
<feature type="region of interest" description="Disordered" evidence="1">
    <location>
        <begin position="102"/>
        <end position="127"/>
    </location>
</feature>
<keyword evidence="2" id="KW-1133">Transmembrane helix</keyword>
<evidence type="ECO:0000256" key="2">
    <source>
        <dbReference type="SAM" id="Phobius"/>
    </source>
</evidence>
<keyword evidence="4" id="KW-1185">Reference proteome</keyword>
<evidence type="ECO:0000256" key="1">
    <source>
        <dbReference type="SAM" id="MobiDB-lite"/>
    </source>
</evidence>
<dbReference type="AlphaFoldDB" id="A0A550CSJ4"/>
<comment type="caution">
    <text evidence="3">The sequence shown here is derived from an EMBL/GenBank/DDBJ whole genome shotgun (WGS) entry which is preliminary data.</text>
</comment>
<evidence type="ECO:0000313" key="4">
    <source>
        <dbReference type="Proteomes" id="UP000320762"/>
    </source>
</evidence>
<feature type="transmembrane region" description="Helical" evidence="2">
    <location>
        <begin position="6"/>
        <end position="25"/>
    </location>
</feature>
<organism evidence="3 4">
    <name type="scientific">Schizophyllum amplum</name>
    <dbReference type="NCBI Taxonomy" id="97359"/>
    <lineage>
        <taxon>Eukaryota</taxon>
        <taxon>Fungi</taxon>
        <taxon>Dikarya</taxon>
        <taxon>Basidiomycota</taxon>
        <taxon>Agaricomycotina</taxon>
        <taxon>Agaricomycetes</taxon>
        <taxon>Agaricomycetidae</taxon>
        <taxon>Agaricales</taxon>
        <taxon>Schizophyllaceae</taxon>
        <taxon>Schizophyllum</taxon>
    </lineage>
</organism>
<sequence>MPTPAVYVLAIVGTVAAGLAFKEFVYEPHIAPKIEQWAEEFLERRRRSRFRTLNRPYEVPFFDTDGLDDKRSDSTAANDLDDKKTFELEQLVTKEVHEWRKEVERSTLRQRKPQLHSSIDDDSGDARHLRPAVTHLPLEHALLAGTANARAVRS</sequence>
<keyword evidence="2" id="KW-0472">Membrane</keyword>
<evidence type="ECO:0000313" key="3">
    <source>
        <dbReference type="EMBL" id="TRM67762.1"/>
    </source>
</evidence>
<accession>A0A550CSJ4</accession>